<dbReference type="Gene3D" id="2.40.30.10">
    <property type="entry name" value="Translation factors"/>
    <property type="match status" value="2"/>
</dbReference>
<dbReference type="OrthoDB" id="9814826at2"/>
<dbReference type="GO" id="GO:0016491">
    <property type="term" value="F:oxidoreductase activity"/>
    <property type="evidence" value="ECO:0007669"/>
    <property type="project" value="InterPro"/>
</dbReference>
<dbReference type="AlphaFoldDB" id="A0A560WF31"/>
<dbReference type="EMBL" id="VIUW01000001">
    <property type="protein sequence ID" value="TWD16497.1"/>
    <property type="molecule type" value="Genomic_DNA"/>
</dbReference>
<evidence type="ECO:0000259" key="1">
    <source>
        <dbReference type="PROSITE" id="PS51384"/>
    </source>
</evidence>
<dbReference type="Pfam" id="PF04954">
    <property type="entry name" value="SIP"/>
    <property type="match status" value="1"/>
</dbReference>
<comment type="caution">
    <text evidence="2">The sequence shown here is derived from an EMBL/GenBank/DDBJ whole genome shotgun (WGS) entry which is preliminary data.</text>
</comment>
<keyword evidence="5" id="KW-1185">Reference proteome</keyword>
<dbReference type="InterPro" id="IPR013113">
    <property type="entry name" value="SIP_FAD-bd"/>
</dbReference>
<dbReference type="RefSeq" id="WP_144854526.1">
    <property type="nucleotide sequence ID" value="NZ_BAAAYT010000001.1"/>
</dbReference>
<dbReference type="PROSITE" id="PS51384">
    <property type="entry name" value="FAD_FR"/>
    <property type="match status" value="1"/>
</dbReference>
<proteinExistence type="predicted"/>
<evidence type="ECO:0000313" key="4">
    <source>
        <dbReference type="EMBL" id="TWD16498.1"/>
    </source>
</evidence>
<dbReference type="InterPro" id="IPR017927">
    <property type="entry name" value="FAD-bd_FR_type"/>
</dbReference>
<reference evidence="2 5" key="1">
    <citation type="submission" date="2019-06" db="EMBL/GenBank/DDBJ databases">
        <title>Sequencing the genomes of 1000 actinobacteria strains.</title>
        <authorList>
            <person name="Klenk H.-P."/>
        </authorList>
    </citation>
    <scope>NUCLEOTIDE SEQUENCE [LARGE SCALE GENOMIC DNA]</scope>
    <source>
        <strain evidence="2 5">DSM 18935</strain>
    </source>
</reference>
<evidence type="ECO:0000313" key="5">
    <source>
        <dbReference type="Proteomes" id="UP000315628"/>
    </source>
</evidence>
<organism evidence="2 5">
    <name type="scientific">Marihabitans asiaticum</name>
    <dbReference type="NCBI Taxonomy" id="415218"/>
    <lineage>
        <taxon>Bacteria</taxon>
        <taxon>Bacillati</taxon>
        <taxon>Actinomycetota</taxon>
        <taxon>Actinomycetes</taxon>
        <taxon>Micrococcales</taxon>
        <taxon>Intrasporangiaceae</taxon>
        <taxon>Marihabitans</taxon>
    </lineage>
</organism>
<dbReference type="EMBL" id="VIUW01000001">
    <property type="protein sequence ID" value="TWD16498.1"/>
    <property type="molecule type" value="Genomic_DNA"/>
</dbReference>
<evidence type="ECO:0000313" key="2">
    <source>
        <dbReference type="EMBL" id="TWD16095.1"/>
    </source>
</evidence>
<accession>A0A560WF31</accession>
<protein>
    <submittedName>
        <fullName evidence="2">NADPH-dependent ferric siderophore reductase</fullName>
    </submittedName>
</protein>
<dbReference type="EMBL" id="VIUW01000002">
    <property type="protein sequence ID" value="TWD16095.1"/>
    <property type="molecule type" value="Genomic_DNA"/>
</dbReference>
<feature type="domain" description="FAD-binding FR-type" evidence="1">
    <location>
        <begin position="7"/>
        <end position="108"/>
    </location>
</feature>
<dbReference type="Pfam" id="PF08021">
    <property type="entry name" value="FAD_binding_9"/>
    <property type="match status" value="2"/>
</dbReference>
<gene>
    <name evidence="3" type="ORF">FB557_0016</name>
    <name evidence="4" type="ORF">FB557_0018</name>
    <name evidence="2" type="ORF">FB557_1638</name>
</gene>
<name>A0A560WF31_9MICO</name>
<dbReference type="InterPro" id="IPR007037">
    <property type="entry name" value="SIP_rossman_dom"/>
</dbReference>
<dbReference type="PANTHER" id="PTHR30157:SF0">
    <property type="entry name" value="NADPH-DEPENDENT FERRIC-CHELATE REDUCTASE"/>
    <property type="match status" value="1"/>
</dbReference>
<dbReference type="PANTHER" id="PTHR30157">
    <property type="entry name" value="FERRIC REDUCTASE, NADPH-DEPENDENT"/>
    <property type="match status" value="1"/>
</dbReference>
<evidence type="ECO:0000313" key="3">
    <source>
        <dbReference type="EMBL" id="TWD16497.1"/>
    </source>
</evidence>
<sequence>MPERPRPPLRTATVDRTERIGRDLVRVVLTGEALADLPELAFTDHYVKLLFGEVTRTYTIRSFDRVTQEMAIDFVVHGDAGLAGPWAARAQPGEEISFRGPGGAWAPDPSADVHLLAGDESAVPAIAAAMEQLPVGARAEVVIEVADAGGELDLPGCPGARITWVRRDETGLGYGHALAAAVRDLEWPRGRVAAFAHGNADMVKDLRRYLFVERGLPRDQVSISGYWRTGQDEGAWQAGKRDFVAAMDAEEAALAKG</sequence>
<dbReference type="InterPro" id="IPR039374">
    <property type="entry name" value="SIP_fam"/>
</dbReference>
<dbReference type="Gene3D" id="3.40.50.80">
    <property type="entry name" value="Nucleotide-binding domain of ferredoxin-NADP reductase (FNR) module"/>
    <property type="match status" value="1"/>
</dbReference>
<dbReference type="SUPFAM" id="SSF63380">
    <property type="entry name" value="Riboflavin synthase domain-like"/>
    <property type="match status" value="1"/>
</dbReference>
<dbReference type="CDD" id="cd06193">
    <property type="entry name" value="siderophore_interacting"/>
    <property type="match status" value="1"/>
</dbReference>
<dbReference type="InterPro" id="IPR039261">
    <property type="entry name" value="FNR_nucleotide-bd"/>
</dbReference>
<dbReference type="InterPro" id="IPR017938">
    <property type="entry name" value="Riboflavin_synthase-like_b-brl"/>
</dbReference>
<dbReference type="Proteomes" id="UP000315628">
    <property type="component" value="Unassembled WGS sequence"/>
</dbReference>